<evidence type="ECO:0000313" key="2">
    <source>
        <dbReference type="Proteomes" id="UP001597197"/>
    </source>
</evidence>
<dbReference type="Pfam" id="PF13578">
    <property type="entry name" value="Methyltransf_24"/>
    <property type="match status" value="1"/>
</dbReference>
<dbReference type="GO" id="GO:0008168">
    <property type="term" value="F:methyltransferase activity"/>
    <property type="evidence" value="ECO:0007669"/>
    <property type="project" value="UniProtKB-KW"/>
</dbReference>
<keyword evidence="1" id="KW-0808">Transferase</keyword>
<organism evidence="1 2">
    <name type="scientific">Hymenobacter bucti</name>
    <dbReference type="NCBI Taxonomy" id="1844114"/>
    <lineage>
        <taxon>Bacteria</taxon>
        <taxon>Pseudomonadati</taxon>
        <taxon>Bacteroidota</taxon>
        <taxon>Cytophagia</taxon>
        <taxon>Cytophagales</taxon>
        <taxon>Hymenobacteraceae</taxon>
        <taxon>Hymenobacter</taxon>
    </lineage>
</organism>
<comment type="caution">
    <text evidence="1">The sequence shown here is derived from an EMBL/GenBank/DDBJ whole genome shotgun (WGS) entry which is preliminary data.</text>
</comment>
<dbReference type="EMBL" id="JBHUFD010000019">
    <property type="protein sequence ID" value="MFD1875734.1"/>
    <property type="molecule type" value="Genomic_DNA"/>
</dbReference>
<dbReference type="SUPFAM" id="SSF53335">
    <property type="entry name" value="S-adenosyl-L-methionine-dependent methyltransferases"/>
    <property type="match status" value="1"/>
</dbReference>
<dbReference type="RefSeq" id="WP_382318720.1">
    <property type="nucleotide sequence ID" value="NZ_JBHUFD010000019.1"/>
</dbReference>
<protein>
    <submittedName>
        <fullName evidence="1">Class I SAM-dependent methyltransferase</fullName>
        <ecNumber evidence="1">2.1.1.-</ecNumber>
    </submittedName>
</protein>
<evidence type="ECO:0000313" key="1">
    <source>
        <dbReference type="EMBL" id="MFD1875734.1"/>
    </source>
</evidence>
<dbReference type="GO" id="GO:0032259">
    <property type="term" value="P:methylation"/>
    <property type="evidence" value="ECO:0007669"/>
    <property type="project" value="UniProtKB-KW"/>
</dbReference>
<accession>A0ABW4R1S6</accession>
<gene>
    <name evidence="1" type="ORF">ACFSDX_25110</name>
</gene>
<dbReference type="EC" id="2.1.1.-" evidence="1"/>
<dbReference type="Gene3D" id="3.40.50.150">
    <property type="entry name" value="Vaccinia Virus protein VP39"/>
    <property type="match status" value="1"/>
</dbReference>
<dbReference type="InterPro" id="IPR029063">
    <property type="entry name" value="SAM-dependent_MTases_sf"/>
</dbReference>
<name>A0ABW4R1S6_9BACT</name>
<keyword evidence="2" id="KW-1185">Reference proteome</keyword>
<sequence length="416" mass="48053">MTRTELLNYFVDQRNLQRYLEIGVSNEQDNFAHIRCGYKIGVDPKPVTTFQGTSDAFFAQNKTPFDLIFIDGLHTEEQALRDMTNASQCLASGGLIVLHDCLPPTAWYQRELAEFEEGENWNGQVWKAALRFFQQTTYACVVLDTDWGCGLIDSTRSQILEAKSLPAKLDYDADFELLLSYKMSVAAYFRTQVAVFYHLACMGNWQQVFAEQMLQLQQNGFRQVKLTMLGDEADLLVVNSICSNLELLAEVLFRAPELTYFETPAMLAMEAHARQHEGYVLYLHSKGVSNPDDKIKVHWRRLMMKELVEQWERCALQLPQYDVIGVNWRDMGNISHFNGNFWYASTRYLRKLADFAPYYAHPCYRIWDVINDKRLGCEFWIGSSSHSPRILSLVCRNEDFCSEEYWRASKTVGQAG</sequence>
<keyword evidence="1" id="KW-0489">Methyltransferase</keyword>
<dbReference type="Proteomes" id="UP001597197">
    <property type="component" value="Unassembled WGS sequence"/>
</dbReference>
<reference evidence="2" key="1">
    <citation type="journal article" date="2019" name="Int. J. Syst. Evol. Microbiol.">
        <title>The Global Catalogue of Microorganisms (GCM) 10K type strain sequencing project: providing services to taxonomists for standard genome sequencing and annotation.</title>
        <authorList>
            <consortium name="The Broad Institute Genomics Platform"/>
            <consortium name="The Broad Institute Genome Sequencing Center for Infectious Disease"/>
            <person name="Wu L."/>
            <person name="Ma J."/>
        </authorList>
    </citation>
    <scope>NUCLEOTIDE SEQUENCE [LARGE SCALE GENOMIC DNA]</scope>
    <source>
        <strain evidence="2">CGMCC 1.15795</strain>
    </source>
</reference>
<proteinExistence type="predicted"/>